<keyword evidence="5 12" id="KW-0378">Hydrolase</keyword>
<evidence type="ECO:0000256" key="6">
    <source>
        <dbReference type="ARBA" id="ARBA00022806"/>
    </source>
</evidence>
<dbReference type="GO" id="GO:0003677">
    <property type="term" value="F:DNA binding"/>
    <property type="evidence" value="ECO:0007669"/>
    <property type="project" value="UniProtKB-UniRule"/>
</dbReference>
<dbReference type="OrthoDB" id="9759544at2"/>
<feature type="binding site" evidence="12">
    <location>
        <position position="450"/>
    </location>
    <ligand>
        <name>Zn(2+)</name>
        <dbReference type="ChEBI" id="CHEBI:29105"/>
        <label>2</label>
    </ligand>
</feature>
<feature type="domain" description="Helicase ATP-binding" evidence="13">
    <location>
        <begin position="211"/>
        <end position="377"/>
    </location>
</feature>
<dbReference type="InterPro" id="IPR042115">
    <property type="entry name" value="PriA_3primeBD_sf"/>
</dbReference>
<evidence type="ECO:0000256" key="5">
    <source>
        <dbReference type="ARBA" id="ARBA00022801"/>
    </source>
</evidence>
<evidence type="ECO:0000256" key="8">
    <source>
        <dbReference type="ARBA" id="ARBA00022840"/>
    </source>
</evidence>
<name>A0A0X3TXH9_9RHOB</name>
<dbReference type="InterPro" id="IPR001650">
    <property type="entry name" value="Helicase_C-like"/>
</dbReference>
<dbReference type="RefSeq" id="WP_068345651.1">
    <property type="nucleotide sequence ID" value="NZ_LQBQ01000012.1"/>
</dbReference>
<evidence type="ECO:0000313" key="15">
    <source>
        <dbReference type="Proteomes" id="UP000053791"/>
    </source>
</evidence>
<comment type="catalytic activity">
    <reaction evidence="11 12">
        <text>ATP + H2O = ADP + phosphate + H(+)</text>
        <dbReference type="Rhea" id="RHEA:13065"/>
        <dbReference type="ChEBI" id="CHEBI:15377"/>
        <dbReference type="ChEBI" id="CHEBI:15378"/>
        <dbReference type="ChEBI" id="CHEBI:30616"/>
        <dbReference type="ChEBI" id="CHEBI:43474"/>
        <dbReference type="ChEBI" id="CHEBI:456216"/>
        <dbReference type="EC" id="5.6.2.4"/>
    </reaction>
</comment>
<evidence type="ECO:0000259" key="13">
    <source>
        <dbReference type="PROSITE" id="PS51192"/>
    </source>
</evidence>
<dbReference type="Pfam" id="PF18074">
    <property type="entry name" value="PriA_C"/>
    <property type="match status" value="1"/>
</dbReference>
<keyword evidence="9 12" id="KW-0238">DNA-binding</keyword>
<comment type="function">
    <text evidence="12">Initiates the restart of stalled replication forks, which reloads the replicative helicase on sites other than the origin of replication. Recognizes and binds to abandoned replication forks and remodels them to uncover a helicase loading site. Promotes assembly of the primosome at these replication forks.</text>
</comment>
<keyword evidence="2 12" id="KW-0235">DNA replication</keyword>
<keyword evidence="7 12" id="KW-0862">Zinc</keyword>
<dbReference type="EMBL" id="LQBQ01000012">
    <property type="protein sequence ID" value="KUJ80418.1"/>
    <property type="molecule type" value="Genomic_DNA"/>
</dbReference>
<dbReference type="InterPro" id="IPR027417">
    <property type="entry name" value="P-loop_NTPase"/>
</dbReference>
<dbReference type="InterPro" id="IPR011545">
    <property type="entry name" value="DEAD/DEAH_box_helicase_dom"/>
</dbReference>
<dbReference type="PANTHER" id="PTHR30580">
    <property type="entry name" value="PRIMOSOMAL PROTEIN N"/>
    <property type="match status" value="1"/>
</dbReference>
<dbReference type="NCBIfam" id="TIGR00595">
    <property type="entry name" value="priA"/>
    <property type="match status" value="1"/>
</dbReference>
<evidence type="ECO:0000313" key="14">
    <source>
        <dbReference type="EMBL" id="KUJ80418.1"/>
    </source>
</evidence>
<dbReference type="PROSITE" id="PS51192">
    <property type="entry name" value="HELICASE_ATP_BIND_1"/>
    <property type="match status" value="1"/>
</dbReference>
<dbReference type="NCBIfam" id="NF004070">
    <property type="entry name" value="PRK05580.2-2"/>
    <property type="match status" value="1"/>
</dbReference>
<keyword evidence="4 12" id="KW-0547">Nucleotide-binding</keyword>
<feature type="binding site" evidence="12">
    <location>
        <position position="447"/>
    </location>
    <ligand>
        <name>Zn(2+)</name>
        <dbReference type="ChEBI" id="CHEBI:29105"/>
        <label>2</label>
    </ligand>
</feature>
<dbReference type="Pfam" id="PF00270">
    <property type="entry name" value="DEAD"/>
    <property type="match status" value="1"/>
</dbReference>
<dbReference type="GO" id="GO:0006270">
    <property type="term" value="P:DNA replication initiation"/>
    <property type="evidence" value="ECO:0007669"/>
    <property type="project" value="TreeGrafter"/>
</dbReference>
<reference evidence="14 15" key="1">
    <citation type="submission" date="2015-12" db="EMBL/GenBank/DDBJ databases">
        <authorList>
            <person name="Shamseldin A."/>
            <person name="Moawad H."/>
            <person name="Abd El-Rahim W.M."/>
            <person name="Sadowsky M.J."/>
        </authorList>
    </citation>
    <scope>NUCLEOTIDE SEQUENCE [LARGE SCALE GENOMIC DNA]</scope>
    <source>
        <strain evidence="14 15">ZGT118</strain>
    </source>
</reference>
<feature type="binding site" evidence="12">
    <location>
        <position position="438"/>
    </location>
    <ligand>
        <name>Zn(2+)</name>
        <dbReference type="ChEBI" id="CHEBI:29105"/>
        <label>1</label>
    </ligand>
</feature>
<dbReference type="STRING" id="1685379.AVO45_05030"/>
<dbReference type="InterPro" id="IPR014001">
    <property type="entry name" value="Helicase_ATP-bd"/>
</dbReference>
<proteinExistence type="inferred from homology"/>
<dbReference type="GO" id="GO:0006269">
    <property type="term" value="P:DNA replication, synthesis of primer"/>
    <property type="evidence" value="ECO:0007669"/>
    <property type="project" value="UniProtKB-KW"/>
</dbReference>
<dbReference type="InterPro" id="IPR040498">
    <property type="entry name" value="PriA_CRR"/>
</dbReference>
<dbReference type="GO" id="GO:0006302">
    <property type="term" value="P:double-strand break repair"/>
    <property type="evidence" value="ECO:0007669"/>
    <property type="project" value="InterPro"/>
</dbReference>
<evidence type="ECO:0000256" key="12">
    <source>
        <dbReference type="HAMAP-Rule" id="MF_00983"/>
    </source>
</evidence>
<dbReference type="SMART" id="SM00487">
    <property type="entry name" value="DEXDc"/>
    <property type="match status" value="1"/>
</dbReference>
<keyword evidence="8 12" id="KW-0067">ATP-binding</keyword>
<feature type="binding site" evidence="12">
    <location>
        <position position="441"/>
    </location>
    <ligand>
        <name>Zn(2+)</name>
        <dbReference type="ChEBI" id="CHEBI:29105"/>
        <label>1</label>
    </ligand>
</feature>
<dbReference type="InterPro" id="IPR041236">
    <property type="entry name" value="PriA_C"/>
</dbReference>
<dbReference type="Gene3D" id="3.40.1440.60">
    <property type="entry name" value="PriA, 3(prime) DNA-binding domain"/>
    <property type="match status" value="1"/>
</dbReference>
<sequence>MNGAEFFEQDELVSVLTTQPLDRALDYKAPEGGCFRGAFVEVPLGPRKVLGVVWGAGQGNFDRSKIRSVIRVLDVAPMREEMRLFLGRAADYTLTPMPAMLRLATRAPGLGDPPSMRKIYRLGSGTAERMTDARARVLEVLRDYGGLAFTLKELAEMAGVTSSVIKGLVKLGAVREEDSPRDLPFPTLDPDMPGKKLTEDQSAAAEALRQSLRSGQYGTTLLKGVTGSGKTEVYLEAVAEALRLGKQALVLLPEIALTAEFLTRVEARFGARPAEWHSGATMTERRRVWRMVGQGDAQLVVGARSALFLPFRNLGLIIVDEEHDTSYKQEDGVLYNARDMAVLRASICGARVVLASATPSLESWANAEAGKYDRLDLSARFGAAVLPEMKAIDMRAEQLQPGTWISPTLRQAVRARMEAGEQSLLFINRRGYAPVTLCRACGQQIGCDHCDARMVEHRFLKRLMCHQCGETKPMPEACPSCGVEGKLAPVGPGIERLAEEAEATFPEARIAMLSSDLFGSARALKAKIEEIAQGDADLIIGTQLVAKGHNFPKLTLVGVIDADLGLQGSDLRAAERTFQLMRQVAGRAGRAERPGQALLQTFQPEHPVIRAILSGDEEGFWKAEAAERQAAGVPPYGRMAGIILSGPEVGPVFDIGNMLARNDGPLRQIGAQAFGPAPAPIARIRGRHRVRLLVKAPKGAPLQDAIARWIAPLKLKGDIRLAVDIDPQSFF</sequence>
<dbReference type="FunFam" id="3.40.50.300:FF:000489">
    <property type="entry name" value="Primosome assembly protein PriA"/>
    <property type="match status" value="1"/>
</dbReference>
<dbReference type="Pfam" id="PF18319">
    <property type="entry name" value="Zn_ribbon_PriA"/>
    <property type="match status" value="1"/>
</dbReference>
<comment type="similarity">
    <text evidence="12">Belongs to the helicase family. PriA subfamily.</text>
</comment>
<evidence type="ECO:0000256" key="4">
    <source>
        <dbReference type="ARBA" id="ARBA00022741"/>
    </source>
</evidence>
<keyword evidence="15" id="KW-1185">Reference proteome</keyword>
<dbReference type="GO" id="GO:1990077">
    <property type="term" value="C:primosome complex"/>
    <property type="evidence" value="ECO:0007669"/>
    <property type="project" value="UniProtKB-UniRule"/>
</dbReference>
<keyword evidence="3 12" id="KW-0479">Metal-binding</keyword>
<evidence type="ECO:0000256" key="2">
    <source>
        <dbReference type="ARBA" id="ARBA00022705"/>
    </source>
</evidence>
<dbReference type="AlphaFoldDB" id="A0A0X3TXH9"/>
<dbReference type="GO" id="GO:0005524">
    <property type="term" value="F:ATP binding"/>
    <property type="evidence" value="ECO:0007669"/>
    <property type="project" value="UniProtKB-UniRule"/>
</dbReference>
<keyword evidence="6 12" id="KW-0347">Helicase</keyword>
<dbReference type="SMART" id="SM00490">
    <property type="entry name" value="HELICc"/>
    <property type="match status" value="1"/>
</dbReference>
<gene>
    <name evidence="12" type="primary">priA</name>
    <name evidence="14" type="ORF">AVO45_05030</name>
</gene>
<feature type="binding site" evidence="12">
    <location>
        <position position="465"/>
    </location>
    <ligand>
        <name>Zn(2+)</name>
        <dbReference type="ChEBI" id="CHEBI:29105"/>
        <label>2</label>
    </ligand>
</feature>
<protein>
    <recommendedName>
        <fullName evidence="12">Replication restart protein PriA</fullName>
    </recommendedName>
    <alternativeName>
        <fullName evidence="12">ATP-dependent DNA helicase PriA</fullName>
        <ecNumber evidence="12">5.6.2.4</ecNumber>
    </alternativeName>
    <alternativeName>
        <fullName evidence="12">DNA 3'-5' helicase PriA</fullName>
    </alternativeName>
</protein>
<dbReference type="EC" id="5.6.2.4" evidence="12"/>
<evidence type="ECO:0000256" key="9">
    <source>
        <dbReference type="ARBA" id="ARBA00023125"/>
    </source>
</evidence>
<evidence type="ECO:0000256" key="7">
    <source>
        <dbReference type="ARBA" id="ARBA00022833"/>
    </source>
</evidence>
<dbReference type="GO" id="GO:0043138">
    <property type="term" value="F:3'-5' DNA helicase activity"/>
    <property type="evidence" value="ECO:0007669"/>
    <property type="project" value="UniProtKB-EC"/>
</dbReference>
<comment type="cofactor">
    <cofactor evidence="12">
        <name>Zn(2+)</name>
        <dbReference type="ChEBI" id="CHEBI:29105"/>
    </cofactor>
    <text evidence="12">Binds 2 zinc ions per subunit.</text>
</comment>
<dbReference type="InterPro" id="IPR041222">
    <property type="entry name" value="PriA_3primeBD"/>
</dbReference>
<evidence type="ECO:0000256" key="11">
    <source>
        <dbReference type="ARBA" id="ARBA00048988"/>
    </source>
</evidence>
<comment type="subunit">
    <text evidence="12">Component of the replication restart primosome.</text>
</comment>
<keyword evidence="1 12" id="KW-0639">Primosome</keyword>
<dbReference type="Proteomes" id="UP000053791">
    <property type="component" value="Unassembled WGS sequence"/>
</dbReference>
<feature type="binding site" evidence="12">
    <location>
        <position position="468"/>
    </location>
    <ligand>
        <name>Zn(2+)</name>
        <dbReference type="ChEBI" id="CHEBI:29105"/>
        <label>2</label>
    </ligand>
</feature>
<dbReference type="GO" id="GO:0006310">
    <property type="term" value="P:DNA recombination"/>
    <property type="evidence" value="ECO:0007669"/>
    <property type="project" value="InterPro"/>
</dbReference>
<accession>A0A0X3TXH9</accession>
<feature type="binding site" evidence="12">
    <location>
        <position position="478"/>
    </location>
    <ligand>
        <name>Zn(2+)</name>
        <dbReference type="ChEBI" id="CHEBI:29105"/>
        <label>1</label>
    </ligand>
</feature>
<dbReference type="GO" id="GO:0016887">
    <property type="term" value="F:ATP hydrolysis activity"/>
    <property type="evidence" value="ECO:0007669"/>
    <property type="project" value="RHEA"/>
</dbReference>
<dbReference type="HAMAP" id="MF_00983">
    <property type="entry name" value="PriA"/>
    <property type="match status" value="1"/>
</dbReference>
<dbReference type="GO" id="GO:0008270">
    <property type="term" value="F:zinc ion binding"/>
    <property type="evidence" value="ECO:0007669"/>
    <property type="project" value="UniProtKB-UniRule"/>
</dbReference>
<evidence type="ECO:0000256" key="3">
    <source>
        <dbReference type="ARBA" id="ARBA00022723"/>
    </source>
</evidence>
<dbReference type="InterPro" id="IPR005259">
    <property type="entry name" value="PriA"/>
</dbReference>
<feature type="binding site" evidence="12">
    <location>
        <position position="481"/>
    </location>
    <ligand>
        <name>Zn(2+)</name>
        <dbReference type="ChEBI" id="CHEBI:29105"/>
        <label>1</label>
    </ligand>
</feature>
<evidence type="ECO:0000256" key="1">
    <source>
        <dbReference type="ARBA" id="ARBA00022515"/>
    </source>
</evidence>
<dbReference type="SUPFAM" id="SSF52540">
    <property type="entry name" value="P-loop containing nucleoside triphosphate hydrolases"/>
    <property type="match status" value="2"/>
</dbReference>
<keyword evidence="10 12" id="KW-0413">Isomerase</keyword>
<dbReference type="CDD" id="cd17929">
    <property type="entry name" value="DEXHc_priA"/>
    <property type="match status" value="1"/>
</dbReference>
<comment type="catalytic activity">
    <reaction evidence="12">
        <text>Couples ATP hydrolysis with the unwinding of duplex DNA by translocating in the 3'-5' direction.</text>
        <dbReference type="EC" id="5.6.2.4"/>
    </reaction>
</comment>
<organism evidence="14 15">
    <name type="scientific">Ruegeria marisrubri</name>
    <dbReference type="NCBI Taxonomy" id="1685379"/>
    <lineage>
        <taxon>Bacteria</taxon>
        <taxon>Pseudomonadati</taxon>
        <taxon>Pseudomonadota</taxon>
        <taxon>Alphaproteobacteria</taxon>
        <taxon>Rhodobacterales</taxon>
        <taxon>Roseobacteraceae</taxon>
        <taxon>Ruegeria</taxon>
    </lineage>
</organism>
<dbReference type="PANTHER" id="PTHR30580:SF0">
    <property type="entry name" value="PRIMOSOMAL PROTEIN N"/>
    <property type="match status" value="1"/>
</dbReference>
<dbReference type="Pfam" id="PF17764">
    <property type="entry name" value="PriA_3primeBD"/>
    <property type="match status" value="1"/>
</dbReference>
<dbReference type="Gene3D" id="3.40.50.300">
    <property type="entry name" value="P-loop containing nucleotide triphosphate hydrolases"/>
    <property type="match status" value="2"/>
</dbReference>
<comment type="caution">
    <text evidence="14">The sequence shown here is derived from an EMBL/GenBank/DDBJ whole genome shotgun (WGS) entry which is preliminary data.</text>
</comment>
<evidence type="ECO:0000256" key="10">
    <source>
        <dbReference type="ARBA" id="ARBA00023235"/>
    </source>
</evidence>